<keyword evidence="4" id="KW-1185">Reference proteome</keyword>
<dbReference type="InterPro" id="IPR052399">
    <property type="entry name" value="Phage_Baseplate_Assmbl_Protein"/>
</dbReference>
<reference evidence="2 4" key="2">
    <citation type="journal article" date="2018" name="Microb. Genom.">
        <title>Deciphering the unexplored Leptospira diversity from soils uncovers genomic evolution to virulence.</title>
        <authorList>
            <person name="Thibeaux R."/>
            <person name="Iraola G."/>
            <person name="Ferres I."/>
            <person name="Bierque E."/>
            <person name="Girault D."/>
            <person name="Soupe-Gilbert M.E."/>
            <person name="Picardeau M."/>
            <person name="Goarant C."/>
        </authorList>
    </citation>
    <scope>NUCLEOTIDE SEQUENCE [LARGE SCALE GENOMIC DNA]</scope>
    <source>
        <strain evidence="2 4">ATI7-C-A5</strain>
    </source>
</reference>
<reference evidence="3" key="1">
    <citation type="submission" date="2017-07" db="EMBL/GenBank/DDBJ databases">
        <title>Leptospira spp. isolated from tropical soils.</title>
        <authorList>
            <person name="Thibeaux R."/>
            <person name="Iraola G."/>
            <person name="Ferres I."/>
            <person name="Bierque E."/>
            <person name="Girault D."/>
            <person name="Soupe-Gilbert M.-E."/>
            <person name="Picardeau M."/>
            <person name="Goarant C."/>
        </authorList>
    </citation>
    <scope>NUCLEOTIDE SEQUENCE [LARGE SCALE GENOMIC DNA]</scope>
    <source>
        <strain evidence="3">ATI7-C-A5</strain>
    </source>
</reference>
<evidence type="ECO:0000313" key="2">
    <source>
        <dbReference type="EMBL" id="MDV6235832.1"/>
    </source>
</evidence>
<dbReference type="InterPro" id="IPR006949">
    <property type="entry name" value="Barrel_Baseplate_J-like"/>
</dbReference>
<accession>A0A2N0BB09</accession>
<evidence type="ECO:0000259" key="1">
    <source>
        <dbReference type="Pfam" id="PF04865"/>
    </source>
</evidence>
<evidence type="ECO:0000313" key="3">
    <source>
        <dbReference type="EMBL" id="PJZ93693.1"/>
    </source>
</evidence>
<dbReference type="RefSeq" id="WP_100747620.1">
    <property type="nucleotide sequence ID" value="NZ_NPEF02000010.1"/>
</dbReference>
<comment type="caution">
    <text evidence="3">The sequence shown here is derived from an EMBL/GenBank/DDBJ whole genome shotgun (WGS) entry which is preliminary data.</text>
</comment>
<gene>
    <name evidence="2" type="ORF">CH379_009355</name>
    <name evidence="3" type="ORF">CH379_06575</name>
</gene>
<dbReference type="Pfam" id="PF04865">
    <property type="entry name" value="Baseplate_J"/>
    <property type="match status" value="1"/>
</dbReference>
<dbReference type="EMBL" id="NPEF02000010">
    <property type="protein sequence ID" value="MDV6235832.1"/>
    <property type="molecule type" value="Genomic_DNA"/>
</dbReference>
<protein>
    <submittedName>
        <fullName evidence="2">Baseplate J/gp47 family protein</fullName>
    </submittedName>
    <submittedName>
        <fullName evidence="3">Phage baseplate protein</fullName>
    </submittedName>
</protein>
<dbReference type="PANTHER" id="PTHR37829:SF3">
    <property type="entry name" value="PROTEIN JAYE-RELATED"/>
    <property type="match status" value="1"/>
</dbReference>
<feature type="domain" description="Baseplate protein J-like barrel" evidence="1">
    <location>
        <begin position="97"/>
        <end position="178"/>
    </location>
</feature>
<dbReference type="Proteomes" id="UP000232122">
    <property type="component" value="Unassembled WGS sequence"/>
</dbReference>
<dbReference type="AlphaFoldDB" id="A0A2N0BID2"/>
<organism evidence="3">
    <name type="scientific">Leptospira ellisii</name>
    <dbReference type="NCBI Taxonomy" id="2023197"/>
    <lineage>
        <taxon>Bacteria</taxon>
        <taxon>Pseudomonadati</taxon>
        <taxon>Spirochaetota</taxon>
        <taxon>Spirochaetia</taxon>
        <taxon>Leptospirales</taxon>
        <taxon>Leptospiraceae</taxon>
        <taxon>Leptospira</taxon>
    </lineage>
</organism>
<accession>A0A2N0BID2</accession>
<evidence type="ECO:0000313" key="4">
    <source>
        <dbReference type="Proteomes" id="UP000232122"/>
    </source>
</evidence>
<reference evidence="2" key="3">
    <citation type="submission" date="2023-10" db="EMBL/GenBank/DDBJ databases">
        <authorList>
            <person name="Picardeau M."/>
            <person name="Thibeaux R."/>
        </authorList>
    </citation>
    <scope>NUCLEOTIDE SEQUENCE</scope>
    <source>
        <strain evidence="2">ATI7-C-A5</strain>
    </source>
</reference>
<dbReference type="EMBL" id="NPEF01000049">
    <property type="protein sequence ID" value="PJZ93693.1"/>
    <property type="molecule type" value="Genomic_DNA"/>
</dbReference>
<dbReference type="PANTHER" id="PTHR37829">
    <property type="entry name" value="PHAGE-LIKE ELEMENT PBSX PROTEIN XKDT"/>
    <property type="match status" value="1"/>
</dbReference>
<sequence length="404" mass="43099">MTGVGDYGFVRKNRDEILSELEEGYRARLGEDIDLSIVSEDGIRMRILADELDKIHLLAESVFYSNFAHTASGVSLDRVLNPLGSERQPAKRSIAVLRFAGTEGSEVPAGTICQTGSGILFISIEWGIVTGGFADVNAQTLEISYGLSGNVAEGSINTINTAVAGIDSVTNPEPARGGRTIETDYEYLNRFIEEGVNGGSSAANVQGVLNNLPSVLNAVVYENPTDFFDEDGRPPHSMEAVIEGGTAAEIGDVFLKNWPGGIESFGGESSTIIDNKNVPRTYHFSRPTEVSVNVLLEIVKDPALWVNGSETVVKTNCIKVIGGVDTIGSVSTPYKGEGTGADVFSWRLIAAQSGLVEFDSVKVSGIKSMTAKVGLSAPATQEVLAMNSRERAKLITSNIQVNFL</sequence>
<dbReference type="OrthoDB" id="342143at2"/>
<name>A0A2N0BID2_9LEPT</name>
<proteinExistence type="predicted"/>